<dbReference type="InterPro" id="IPR050353">
    <property type="entry name" value="PyrK_electron_transfer"/>
</dbReference>
<evidence type="ECO:0000313" key="13">
    <source>
        <dbReference type="Proteomes" id="UP001596138"/>
    </source>
</evidence>
<dbReference type="InterPro" id="IPR019480">
    <property type="entry name" value="Dihydroorotate_DH_Fe-S-bd"/>
</dbReference>
<organism evidence="12 13">
    <name type="scientific">Longivirga aurantiaca</name>
    <dbReference type="NCBI Taxonomy" id="1837743"/>
    <lineage>
        <taxon>Bacteria</taxon>
        <taxon>Bacillati</taxon>
        <taxon>Actinomycetota</taxon>
        <taxon>Actinomycetes</taxon>
        <taxon>Sporichthyales</taxon>
        <taxon>Sporichthyaceae</taxon>
        <taxon>Longivirga</taxon>
    </lineage>
</organism>
<dbReference type="InterPro" id="IPR001433">
    <property type="entry name" value="OxRdtase_FAD/NAD-bd"/>
</dbReference>
<evidence type="ECO:0000256" key="8">
    <source>
        <dbReference type="ARBA" id="ARBA00023004"/>
    </source>
</evidence>
<dbReference type="CDD" id="cd06218">
    <property type="entry name" value="DHOD_e_trans"/>
    <property type="match status" value="1"/>
</dbReference>
<dbReference type="RefSeq" id="WP_386767045.1">
    <property type="nucleotide sequence ID" value="NZ_JBHSTI010000008.1"/>
</dbReference>
<keyword evidence="8" id="KW-0408">Iron</keyword>
<reference evidence="13" key="1">
    <citation type="journal article" date="2019" name="Int. J. Syst. Evol. Microbiol.">
        <title>The Global Catalogue of Microorganisms (GCM) 10K type strain sequencing project: providing services to taxonomists for standard genome sequencing and annotation.</title>
        <authorList>
            <consortium name="The Broad Institute Genomics Platform"/>
            <consortium name="The Broad Institute Genome Sequencing Center for Infectious Disease"/>
            <person name="Wu L."/>
            <person name="Ma J."/>
        </authorList>
    </citation>
    <scope>NUCLEOTIDE SEQUENCE [LARGE SCALE GENOMIC DNA]</scope>
    <source>
        <strain evidence="13">CGMCC 4.7317</strain>
    </source>
</reference>
<keyword evidence="4" id="KW-0001">2Fe-2S</keyword>
<dbReference type="Gene3D" id="3.40.50.80">
    <property type="entry name" value="Nucleotide-binding domain of ferredoxin-NADP reductase (FNR) module"/>
    <property type="match status" value="1"/>
</dbReference>
<comment type="caution">
    <text evidence="12">The sequence shown here is derived from an EMBL/GenBank/DDBJ whole genome shotgun (WGS) entry which is preliminary data.</text>
</comment>
<gene>
    <name evidence="12" type="ORF">ACFQGU_12260</name>
</gene>
<proteinExistence type="inferred from homology"/>
<protein>
    <submittedName>
        <fullName evidence="12">Dihydroorotate dehydrogenase electron transfer subunit</fullName>
    </submittedName>
</protein>
<accession>A0ABW1T1Q9</accession>
<evidence type="ECO:0000256" key="4">
    <source>
        <dbReference type="ARBA" id="ARBA00022714"/>
    </source>
</evidence>
<feature type="domain" description="FAD-binding FR-type" evidence="11">
    <location>
        <begin position="10"/>
        <end position="113"/>
    </location>
</feature>
<dbReference type="Pfam" id="PF00175">
    <property type="entry name" value="NAD_binding_1"/>
    <property type="match status" value="1"/>
</dbReference>
<dbReference type="InterPro" id="IPR012165">
    <property type="entry name" value="Cyt_c3_hydrogenase_gsu"/>
</dbReference>
<keyword evidence="9" id="KW-0411">Iron-sulfur</keyword>
<dbReference type="Gene3D" id="2.40.30.10">
    <property type="entry name" value="Translation factors"/>
    <property type="match status" value="1"/>
</dbReference>
<dbReference type="InterPro" id="IPR039261">
    <property type="entry name" value="FNR_nucleotide-bd"/>
</dbReference>
<evidence type="ECO:0000256" key="3">
    <source>
        <dbReference type="ARBA" id="ARBA00022630"/>
    </source>
</evidence>
<dbReference type="SUPFAM" id="SSF52343">
    <property type="entry name" value="Ferredoxin reductase-like, C-terminal NADP-linked domain"/>
    <property type="match status" value="1"/>
</dbReference>
<dbReference type="PROSITE" id="PS51384">
    <property type="entry name" value="FAD_FR"/>
    <property type="match status" value="1"/>
</dbReference>
<keyword evidence="2" id="KW-0813">Transport</keyword>
<dbReference type="Proteomes" id="UP001596138">
    <property type="component" value="Unassembled WGS sequence"/>
</dbReference>
<dbReference type="Pfam" id="PF10418">
    <property type="entry name" value="DHODB_Fe-S_bind"/>
    <property type="match status" value="1"/>
</dbReference>
<dbReference type="PANTHER" id="PTHR43513">
    <property type="entry name" value="DIHYDROOROTATE DEHYDROGENASE B (NAD(+)), ELECTRON TRANSFER SUBUNIT"/>
    <property type="match status" value="1"/>
</dbReference>
<evidence type="ECO:0000256" key="5">
    <source>
        <dbReference type="ARBA" id="ARBA00022723"/>
    </source>
</evidence>
<keyword evidence="13" id="KW-1185">Reference proteome</keyword>
<dbReference type="Gene3D" id="2.10.240.10">
    <property type="entry name" value="Dihydroorotate dehydrogenase, electron transfer subunit"/>
    <property type="match status" value="1"/>
</dbReference>
<evidence type="ECO:0000256" key="10">
    <source>
        <dbReference type="ARBA" id="ARBA00034078"/>
    </source>
</evidence>
<dbReference type="SUPFAM" id="SSF63380">
    <property type="entry name" value="Riboflavin synthase domain-like"/>
    <property type="match status" value="1"/>
</dbReference>
<dbReference type="InterPro" id="IPR037117">
    <property type="entry name" value="Dihydroorotate_DH_ele_sf"/>
</dbReference>
<dbReference type="PANTHER" id="PTHR43513:SF3">
    <property type="entry name" value="DIHYDROOROTATE DEHYDROGENASE B (NAD(+)), ELECTRON TRANSFER SUBUNIT-RELATED"/>
    <property type="match status" value="1"/>
</dbReference>
<evidence type="ECO:0000313" key="12">
    <source>
        <dbReference type="EMBL" id="MFC6238652.1"/>
    </source>
</evidence>
<dbReference type="PIRSF" id="PIRSF006816">
    <property type="entry name" value="Cyc3_hyd_g"/>
    <property type="match status" value="1"/>
</dbReference>
<evidence type="ECO:0000256" key="6">
    <source>
        <dbReference type="ARBA" id="ARBA00022827"/>
    </source>
</evidence>
<evidence type="ECO:0000256" key="2">
    <source>
        <dbReference type="ARBA" id="ARBA00022448"/>
    </source>
</evidence>
<sequence length="292" mass="30480">MTTAQAKTGPVQVMGEVLGLRRVGEYQVLTLTAPGIPEATRPGHFVALAVGGPSSSMLLRRAFSIHSVQSRGVYGGTVEVVFATHGKGTEWLSKLHRGDQVDVVGPLGRPFALPKQPVSCVLVAGGYGSAPMFMLADQLRARGCRVDVVLGASTESKLFGVLDAKRIAATLTITTDDGSLGEKGRVTDVLPAVMERVDADVVYACGPMAMLRSVAEVAAAQGAHSQCAVEEAMACGIGICMTCVLPVIGDDGVTRMLRSCVEGPVFRGDRVRWDEVGTIPPDTLGAPQVGGH</sequence>
<dbReference type="EMBL" id="JBHSTI010000008">
    <property type="protein sequence ID" value="MFC6238652.1"/>
    <property type="molecule type" value="Genomic_DNA"/>
</dbReference>
<comment type="similarity">
    <text evidence="1">Belongs to the PyrK family.</text>
</comment>
<evidence type="ECO:0000256" key="7">
    <source>
        <dbReference type="ARBA" id="ARBA00022982"/>
    </source>
</evidence>
<evidence type="ECO:0000256" key="1">
    <source>
        <dbReference type="ARBA" id="ARBA00006422"/>
    </source>
</evidence>
<name>A0ABW1T1Q9_9ACTN</name>
<keyword evidence="6" id="KW-0274">FAD</keyword>
<dbReference type="InterPro" id="IPR017927">
    <property type="entry name" value="FAD-bd_FR_type"/>
</dbReference>
<dbReference type="InterPro" id="IPR017938">
    <property type="entry name" value="Riboflavin_synthase-like_b-brl"/>
</dbReference>
<keyword evidence="3" id="KW-0285">Flavoprotein</keyword>
<keyword evidence="5" id="KW-0479">Metal-binding</keyword>
<evidence type="ECO:0000259" key="11">
    <source>
        <dbReference type="PROSITE" id="PS51384"/>
    </source>
</evidence>
<evidence type="ECO:0000256" key="9">
    <source>
        <dbReference type="ARBA" id="ARBA00023014"/>
    </source>
</evidence>
<keyword evidence="7" id="KW-0249">Electron transport</keyword>
<comment type="cofactor">
    <cofactor evidence="10">
        <name>[2Fe-2S] cluster</name>
        <dbReference type="ChEBI" id="CHEBI:190135"/>
    </cofactor>
</comment>